<dbReference type="InterPro" id="IPR003323">
    <property type="entry name" value="OTU_dom"/>
</dbReference>
<evidence type="ECO:0000313" key="5">
    <source>
        <dbReference type="Proteomes" id="UP001164459"/>
    </source>
</evidence>
<feature type="region of interest" description="Disordered" evidence="2">
    <location>
        <begin position="974"/>
        <end position="1022"/>
    </location>
</feature>
<dbReference type="Gene3D" id="3.90.70.80">
    <property type="match status" value="1"/>
</dbReference>
<evidence type="ECO:0000313" key="4">
    <source>
        <dbReference type="EMBL" id="WAS97403.1"/>
    </source>
</evidence>
<feature type="coiled-coil region" evidence="1">
    <location>
        <begin position="621"/>
        <end position="669"/>
    </location>
</feature>
<proteinExistence type="predicted"/>
<feature type="domain" description="OTU" evidence="3">
    <location>
        <begin position="18"/>
        <end position="181"/>
    </location>
</feature>
<evidence type="ECO:0000259" key="3">
    <source>
        <dbReference type="PROSITE" id="PS50802"/>
    </source>
</evidence>
<dbReference type="Proteomes" id="UP001164459">
    <property type="component" value="Chromosome"/>
</dbReference>
<protein>
    <recommendedName>
        <fullName evidence="3">OTU domain-containing protein</fullName>
    </recommendedName>
</protein>
<feature type="coiled-coil region" evidence="1">
    <location>
        <begin position="539"/>
        <end position="569"/>
    </location>
</feature>
<reference evidence="4" key="1">
    <citation type="submission" date="2022-11" db="EMBL/GenBank/DDBJ databases">
        <title>Minimal conservation of predation-associated metabolite biosynthetic gene clusters underscores biosynthetic potential of Myxococcota including descriptions for ten novel species: Archangium lansinium sp. nov., Myxococcus landrumus sp. nov., Nannocystis bai.</title>
        <authorList>
            <person name="Ahearne A."/>
            <person name="Stevens C."/>
            <person name="Dowd S."/>
        </authorList>
    </citation>
    <scope>NUCLEOTIDE SEQUENCE</scope>
    <source>
        <strain evidence="4">Fl3</strain>
    </source>
</reference>
<feature type="compositionally biased region" description="Basic and acidic residues" evidence="2">
    <location>
        <begin position="987"/>
        <end position="1006"/>
    </location>
</feature>
<dbReference type="PROSITE" id="PS50802">
    <property type="entry name" value="OTU"/>
    <property type="match status" value="1"/>
</dbReference>
<dbReference type="SUPFAM" id="SSF54001">
    <property type="entry name" value="Cysteine proteinases"/>
    <property type="match status" value="1"/>
</dbReference>
<dbReference type="EMBL" id="CP114040">
    <property type="protein sequence ID" value="WAS97403.1"/>
    <property type="molecule type" value="Genomic_DNA"/>
</dbReference>
<gene>
    <name evidence="4" type="ORF">O0S08_14745</name>
</gene>
<dbReference type="RefSeq" id="WP_269039772.1">
    <property type="nucleotide sequence ID" value="NZ_CP114040.1"/>
</dbReference>
<dbReference type="InterPro" id="IPR038765">
    <property type="entry name" value="Papain-like_cys_pep_sf"/>
</dbReference>
<dbReference type="Pfam" id="PF02338">
    <property type="entry name" value="OTU"/>
    <property type="match status" value="1"/>
</dbReference>
<dbReference type="CDD" id="cd22744">
    <property type="entry name" value="OTU"/>
    <property type="match status" value="1"/>
</dbReference>
<evidence type="ECO:0000256" key="2">
    <source>
        <dbReference type="SAM" id="MobiDB-lite"/>
    </source>
</evidence>
<name>A0ABY7HDN7_9BACT</name>
<accession>A0ABY7HDN7</accession>
<organism evidence="4 5">
    <name type="scientific">Nannocystis punicea</name>
    <dbReference type="NCBI Taxonomy" id="2995304"/>
    <lineage>
        <taxon>Bacteria</taxon>
        <taxon>Pseudomonadati</taxon>
        <taxon>Myxococcota</taxon>
        <taxon>Polyangia</taxon>
        <taxon>Nannocystales</taxon>
        <taxon>Nannocystaceae</taxon>
        <taxon>Nannocystis</taxon>
    </lineage>
</organism>
<evidence type="ECO:0000256" key="1">
    <source>
        <dbReference type="SAM" id="Coils"/>
    </source>
</evidence>
<keyword evidence="5" id="KW-1185">Reference proteome</keyword>
<sequence>MPFLVQGIIGRVSLDQEYLHLRAEHDGNCLFHAVGFLLERLGLLTGDDDDAAKLRAKVVKWIKRKLEAMDDHDLIVVHILGVSDVDAPDSEIERTKLIDRYLEVMAADKTWADTLCVHALEHLYGVAIEVYGLPGKTNLHTSSVVGPNHALKLVCPAAFQPAVELVSGRKCHNHYDPLVPVAARGTLAPSVTHDPGAELVRTPWPYWLHHDALELYGPPICHAQFHVTKQLARERPKKSFWSAFSSAVHIDVARIAGQIHLVNRKEKAAILSSACPALGAEEAFRPEFLCPLARESGRVVQRLDLAAMQVLFSVKGSKRSHVCFQVYGRKDSVPRVQARLSLAQIEELRKARDFAPPDTYTDGDPPLLAATDVLSVEQWAELSWEHSPYQLVVAPCGESDQPDLLSASWTYFQIPCAWDVDIVEAYASERLILMGDRLKSLVQVEGATVEPRTEETDASMTMSKEEQTLLSLAMRGLGENQTAYSNHATNAIVEREDGRFFAMTSWASMIVLKRSCKTGGYYAHSLYYHSQGRALYVLRKGAMDLAEQLREDTERLEALGKQIAEARAAASSESTTVGKCENAIRERQKSVEKEATYLHELETLEMQLRTAGDTKTADAYAITIEGQRAKLERASQRLEQALLDCHEARQRYEEKIQEIEESIAPLREEQEERKRKIAEGGVVLREWSIRRDPVASLDGVGDFDYDATPTPGWYQILFEEDELPLTHAITSGISSCAGGVTFTLDEGSPDVILFWHVDAPPTVPVKDVIAELFPDLQTCPPLRSIVSIHPSVWEMNKYRKDNLYPKSIQGRCETLFLARGSHLYDVLSAVVCGSDCFGVDVSDPDDVRLVLTHDMDKRTPIERGVDSRSEVGLSIGLCDFSANIYGDYRYKGKAIEDTSSLKAHLSRLSSDEISEVKAHMARQRKVCRLSGLGPRLFGALSQGPTCFTLLDSPCFALGAKGDLEVAHGSAERHYDWRPGPLLPPPESEDKPEKEGEKVEKSDDEPPQKSVQLPSGLHSLSDPDVDEWSRDSCRMCGHSPVRARYSCSSSCKYHHAKLCVRCASSITGKICDGCKAAVELWDMQHDEAWS</sequence>
<keyword evidence="1" id="KW-0175">Coiled coil</keyword>